<protein>
    <recommendedName>
        <fullName evidence="1">diguanylate cyclase</fullName>
        <ecNumber evidence="1">2.7.7.65</ecNumber>
    </recommendedName>
</protein>
<dbReference type="PROSITE" id="PS50887">
    <property type="entry name" value="GGDEF"/>
    <property type="match status" value="1"/>
</dbReference>
<dbReference type="Proteomes" id="UP000078543">
    <property type="component" value="Unassembled WGS sequence"/>
</dbReference>
<comment type="catalytic activity">
    <reaction evidence="2">
        <text>2 GTP = 3',3'-c-di-GMP + 2 diphosphate</text>
        <dbReference type="Rhea" id="RHEA:24898"/>
        <dbReference type="ChEBI" id="CHEBI:33019"/>
        <dbReference type="ChEBI" id="CHEBI:37565"/>
        <dbReference type="ChEBI" id="CHEBI:58805"/>
        <dbReference type="EC" id="2.7.7.65"/>
    </reaction>
</comment>
<evidence type="ECO:0000259" key="4">
    <source>
        <dbReference type="PROSITE" id="PS50113"/>
    </source>
</evidence>
<dbReference type="SMART" id="SM00091">
    <property type="entry name" value="PAS"/>
    <property type="match status" value="3"/>
</dbReference>
<name>A0A178MW15_9PROT</name>
<dbReference type="SUPFAM" id="SSF55073">
    <property type="entry name" value="Nucleotide cyclase"/>
    <property type="match status" value="1"/>
</dbReference>
<dbReference type="InterPro" id="IPR043128">
    <property type="entry name" value="Rev_trsase/Diguanyl_cyclase"/>
</dbReference>
<dbReference type="InterPro" id="IPR001610">
    <property type="entry name" value="PAC"/>
</dbReference>
<dbReference type="InterPro" id="IPR000160">
    <property type="entry name" value="GGDEF_dom"/>
</dbReference>
<dbReference type="PROSITE" id="PS50113">
    <property type="entry name" value="PAC"/>
    <property type="match status" value="1"/>
</dbReference>
<dbReference type="CDD" id="cd00130">
    <property type="entry name" value="PAS"/>
    <property type="match status" value="3"/>
</dbReference>
<gene>
    <name evidence="6" type="ORF">A6A05_09095</name>
</gene>
<dbReference type="GO" id="GO:0043709">
    <property type="term" value="P:cell adhesion involved in single-species biofilm formation"/>
    <property type="evidence" value="ECO:0007669"/>
    <property type="project" value="TreeGrafter"/>
</dbReference>
<dbReference type="InterPro" id="IPR029787">
    <property type="entry name" value="Nucleotide_cyclase"/>
</dbReference>
<dbReference type="InterPro" id="IPR035965">
    <property type="entry name" value="PAS-like_dom_sf"/>
</dbReference>
<dbReference type="Pfam" id="PF08448">
    <property type="entry name" value="PAS_4"/>
    <property type="match status" value="1"/>
</dbReference>
<dbReference type="STRING" id="1437059.A6A05_09095"/>
<evidence type="ECO:0000256" key="1">
    <source>
        <dbReference type="ARBA" id="ARBA00012528"/>
    </source>
</evidence>
<evidence type="ECO:0000256" key="2">
    <source>
        <dbReference type="ARBA" id="ARBA00034247"/>
    </source>
</evidence>
<dbReference type="SMART" id="SM00086">
    <property type="entry name" value="PAC"/>
    <property type="match status" value="2"/>
</dbReference>
<dbReference type="Gene3D" id="3.30.70.270">
    <property type="match status" value="1"/>
</dbReference>
<evidence type="ECO:0000259" key="3">
    <source>
        <dbReference type="PROSITE" id="PS50112"/>
    </source>
</evidence>
<dbReference type="Pfam" id="PF13188">
    <property type="entry name" value="PAS_8"/>
    <property type="match status" value="1"/>
</dbReference>
<feature type="domain" description="PAC" evidence="4">
    <location>
        <begin position="363"/>
        <end position="415"/>
    </location>
</feature>
<dbReference type="EMBL" id="LWQU01000122">
    <property type="protein sequence ID" value="OAN54194.1"/>
    <property type="molecule type" value="Genomic_DNA"/>
</dbReference>
<dbReference type="CDD" id="cd01949">
    <property type="entry name" value="GGDEF"/>
    <property type="match status" value="1"/>
</dbReference>
<reference evidence="6 7" key="1">
    <citation type="submission" date="2016-04" db="EMBL/GenBank/DDBJ databases">
        <title>Draft genome sequence of freshwater magnetotactic bacteria Magnetospirillum marisnigri SP-1 and Magnetospirillum moscoviense BB-1.</title>
        <authorList>
            <person name="Koziaeva V."/>
            <person name="Dziuba M.V."/>
            <person name="Ivanov T.M."/>
            <person name="Kuznetsov B."/>
            <person name="Grouzdev D.S."/>
        </authorList>
    </citation>
    <scope>NUCLEOTIDE SEQUENCE [LARGE SCALE GENOMIC DNA]</scope>
    <source>
        <strain evidence="6 7">BB-1</strain>
    </source>
</reference>
<dbReference type="EC" id="2.7.7.65" evidence="1"/>
<dbReference type="PANTHER" id="PTHR45138:SF9">
    <property type="entry name" value="DIGUANYLATE CYCLASE DGCM-RELATED"/>
    <property type="match status" value="1"/>
</dbReference>
<keyword evidence="7" id="KW-1185">Reference proteome</keyword>
<feature type="domain" description="PAS" evidence="3">
    <location>
        <begin position="300"/>
        <end position="336"/>
    </location>
</feature>
<proteinExistence type="predicted"/>
<dbReference type="GO" id="GO:0052621">
    <property type="term" value="F:diguanylate cyclase activity"/>
    <property type="evidence" value="ECO:0007669"/>
    <property type="project" value="UniProtKB-EC"/>
</dbReference>
<dbReference type="GO" id="GO:0005886">
    <property type="term" value="C:plasma membrane"/>
    <property type="evidence" value="ECO:0007669"/>
    <property type="project" value="TreeGrafter"/>
</dbReference>
<dbReference type="NCBIfam" id="TIGR00229">
    <property type="entry name" value="sensory_box"/>
    <property type="match status" value="2"/>
</dbReference>
<feature type="domain" description="GGDEF" evidence="5">
    <location>
        <begin position="447"/>
        <end position="579"/>
    </location>
</feature>
<sequence length="579" mass="63593">MDMEPGQNIIDLATERRRRGPRFDGEMMQILEVSRDLICLCRGGAITAINGAGARMLGGKTTEELIGRRMAEFLIPEYGPVLDLFLAGMASEDRPVPTRIQRLDGLTRDVELQVHRAREIAADATVVTCRDITKEGKLAGSAQDSDSRFHLLVDNSMNLVCHVVAGVIRYVNQAGLKMLGAAEPEAVLGRRLEEIFHPDYADLLKGEMIETAIAEDTSVPLRLHRQDGSNFDAIVKIAKLPSRTGQELMVEARDITAHNRAVMALRRANETLEMRVVSRTRELAEQRAKAEEMRQIADAARRFTERLTDTVPSPVWFRDARGNIQSANRAFRDLFGPGDGAAALPDEDAISDVELMAGTIERTSFEAAIMLPGGGRVDGLFLKTAFCDEEGRPVGTIGIMTDISDRKVMERELRRLATTDPLTGAHNRRNILSLTSNEMERCLRYGHEMSVLMLDVDVFKMINDRHGHATGDDALKALVATCKDSLRDIDAIGRMGGEEFAIMLPETGLSGALEVAERLRGNIEALRLKLADGGAIGITASIGLTTCRPEDVAVDILLNRADQALYRAKEAGRNRVEAG</sequence>
<accession>A0A178MW15</accession>
<dbReference type="PANTHER" id="PTHR45138">
    <property type="entry name" value="REGULATORY COMPONENTS OF SENSORY TRANSDUCTION SYSTEM"/>
    <property type="match status" value="1"/>
</dbReference>
<dbReference type="AlphaFoldDB" id="A0A178MW15"/>
<dbReference type="InterPro" id="IPR000014">
    <property type="entry name" value="PAS"/>
</dbReference>
<dbReference type="InterPro" id="IPR000700">
    <property type="entry name" value="PAS-assoc_C"/>
</dbReference>
<dbReference type="NCBIfam" id="TIGR00254">
    <property type="entry name" value="GGDEF"/>
    <property type="match status" value="1"/>
</dbReference>
<evidence type="ECO:0000313" key="7">
    <source>
        <dbReference type="Proteomes" id="UP000078543"/>
    </source>
</evidence>
<dbReference type="GO" id="GO:1902201">
    <property type="term" value="P:negative regulation of bacterial-type flagellum-dependent cell motility"/>
    <property type="evidence" value="ECO:0007669"/>
    <property type="project" value="TreeGrafter"/>
</dbReference>
<dbReference type="SUPFAM" id="SSF55785">
    <property type="entry name" value="PYP-like sensor domain (PAS domain)"/>
    <property type="match status" value="3"/>
</dbReference>
<evidence type="ECO:0000259" key="5">
    <source>
        <dbReference type="PROSITE" id="PS50887"/>
    </source>
</evidence>
<dbReference type="PROSITE" id="PS50112">
    <property type="entry name" value="PAS"/>
    <property type="match status" value="2"/>
</dbReference>
<dbReference type="FunFam" id="3.30.70.270:FF:000001">
    <property type="entry name" value="Diguanylate cyclase domain protein"/>
    <property type="match status" value="1"/>
</dbReference>
<organism evidence="6 7">
    <name type="scientific">Magnetospirillum moscoviense</name>
    <dbReference type="NCBI Taxonomy" id="1437059"/>
    <lineage>
        <taxon>Bacteria</taxon>
        <taxon>Pseudomonadati</taxon>
        <taxon>Pseudomonadota</taxon>
        <taxon>Alphaproteobacteria</taxon>
        <taxon>Rhodospirillales</taxon>
        <taxon>Rhodospirillaceae</taxon>
        <taxon>Magnetospirillum</taxon>
    </lineage>
</organism>
<dbReference type="InterPro" id="IPR050469">
    <property type="entry name" value="Diguanylate_Cyclase"/>
</dbReference>
<dbReference type="Pfam" id="PF00990">
    <property type="entry name" value="GGDEF"/>
    <property type="match status" value="1"/>
</dbReference>
<dbReference type="InterPro" id="IPR013656">
    <property type="entry name" value="PAS_4"/>
</dbReference>
<dbReference type="OrthoDB" id="7333362at2"/>
<feature type="domain" description="PAS" evidence="3">
    <location>
        <begin position="166"/>
        <end position="216"/>
    </location>
</feature>
<evidence type="ECO:0000313" key="6">
    <source>
        <dbReference type="EMBL" id="OAN54194.1"/>
    </source>
</evidence>
<dbReference type="Pfam" id="PF13426">
    <property type="entry name" value="PAS_9"/>
    <property type="match status" value="1"/>
</dbReference>
<dbReference type="SMART" id="SM00267">
    <property type="entry name" value="GGDEF"/>
    <property type="match status" value="1"/>
</dbReference>
<comment type="caution">
    <text evidence="6">The sequence shown here is derived from an EMBL/GenBank/DDBJ whole genome shotgun (WGS) entry which is preliminary data.</text>
</comment>
<dbReference type="Gene3D" id="3.30.450.20">
    <property type="entry name" value="PAS domain"/>
    <property type="match status" value="3"/>
</dbReference>